<keyword evidence="2" id="KW-0342">GTP-binding</keyword>
<dbReference type="NCBIfam" id="TIGR00231">
    <property type="entry name" value="small_GTP"/>
    <property type="match status" value="1"/>
</dbReference>
<dbReference type="InterPro" id="IPR023873">
    <property type="entry name" value="FeFe-hyd_GTPase_HydF"/>
</dbReference>
<dbReference type="Gene3D" id="3.40.50.300">
    <property type="entry name" value="P-loop containing nucleotide triphosphate hydrolases"/>
    <property type="match status" value="1"/>
</dbReference>
<dbReference type="RefSeq" id="WP_199228993.1">
    <property type="nucleotide sequence ID" value="NZ_FQXR01000017.1"/>
</dbReference>
<dbReference type="Proteomes" id="UP000184389">
    <property type="component" value="Unassembled WGS sequence"/>
</dbReference>
<dbReference type="InterPro" id="IPR006073">
    <property type="entry name" value="GTP-bd"/>
</dbReference>
<feature type="domain" description="G" evidence="3">
    <location>
        <begin position="14"/>
        <end position="128"/>
    </location>
</feature>
<keyword evidence="1" id="KW-0547">Nucleotide-binding</keyword>
<dbReference type="InterPro" id="IPR027417">
    <property type="entry name" value="P-loop_NTPase"/>
</dbReference>
<dbReference type="InterPro" id="IPR041606">
    <property type="entry name" value="HydF_dimer"/>
</dbReference>
<dbReference type="GO" id="GO:0002098">
    <property type="term" value="P:tRNA wobble uridine modification"/>
    <property type="evidence" value="ECO:0007669"/>
    <property type="project" value="TreeGrafter"/>
</dbReference>
<dbReference type="GO" id="GO:0030488">
    <property type="term" value="P:tRNA methylation"/>
    <property type="evidence" value="ECO:0007669"/>
    <property type="project" value="TreeGrafter"/>
</dbReference>
<dbReference type="GO" id="GO:0005525">
    <property type="term" value="F:GTP binding"/>
    <property type="evidence" value="ECO:0007669"/>
    <property type="project" value="UniProtKB-KW"/>
</dbReference>
<evidence type="ECO:0000313" key="7">
    <source>
        <dbReference type="Proteomes" id="UP000184389"/>
    </source>
</evidence>
<dbReference type="PANTHER" id="PTHR42714:SF6">
    <property type="entry name" value="TRANSLATION INITIATION FACTOR IF-2"/>
    <property type="match status" value="1"/>
</dbReference>
<dbReference type="Pfam" id="PF18128">
    <property type="entry name" value="HydF_dimer"/>
    <property type="match status" value="1"/>
</dbReference>
<name>A0A1M5YYF7_9FIRM</name>
<dbReference type="AlphaFoldDB" id="A0A1M5YYF7"/>
<feature type="domain" description="Hydrogen maturase F dimerization" evidence="4">
    <location>
        <begin position="178"/>
        <end position="275"/>
    </location>
</feature>
<reference evidence="6 7" key="1">
    <citation type="submission" date="2016-11" db="EMBL/GenBank/DDBJ databases">
        <authorList>
            <person name="Jaros S."/>
            <person name="Januszkiewicz K."/>
            <person name="Wedrychowicz H."/>
        </authorList>
    </citation>
    <scope>NUCLEOTIDE SEQUENCE [LARGE SCALE GENOMIC DNA]</scope>
    <source>
        <strain evidence="6 7">DSM 13106</strain>
    </source>
</reference>
<protein>
    <submittedName>
        <fullName evidence="6">Iron-only hydrogenase maturation protein HydF</fullName>
    </submittedName>
</protein>
<dbReference type="CDD" id="cd00880">
    <property type="entry name" value="Era_like"/>
    <property type="match status" value="1"/>
</dbReference>
<dbReference type="InterPro" id="IPR040644">
    <property type="entry name" value="HydF_tetramer"/>
</dbReference>
<dbReference type="Gene3D" id="3.40.50.11410">
    <property type="match status" value="1"/>
</dbReference>
<gene>
    <name evidence="6" type="ORF">SAMN02745180_02542</name>
</gene>
<dbReference type="Pfam" id="PF18133">
    <property type="entry name" value="HydF_tetramer"/>
    <property type="match status" value="1"/>
</dbReference>
<evidence type="ECO:0000256" key="1">
    <source>
        <dbReference type="ARBA" id="ARBA00022741"/>
    </source>
</evidence>
<dbReference type="PANTHER" id="PTHR42714">
    <property type="entry name" value="TRNA MODIFICATION GTPASE GTPBP3"/>
    <property type="match status" value="1"/>
</dbReference>
<evidence type="ECO:0000259" key="3">
    <source>
        <dbReference type="Pfam" id="PF01926"/>
    </source>
</evidence>
<dbReference type="STRING" id="1123281.SAMN02745180_02542"/>
<proteinExistence type="predicted"/>
<evidence type="ECO:0000256" key="2">
    <source>
        <dbReference type="ARBA" id="ARBA00023134"/>
    </source>
</evidence>
<evidence type="ECO:0000259" key="4">
    <source>
        <dbReference type="Pfam" id="PF18128"/>
    </source>
</evidence>
<evidence type="ECO:0000259" key="5">
    <source>
        <dbReference type="Pfam" id="PF18133"/>
    </source>
</evidence>
<dbReference type="Pfam" id="PF01926">
    <property type="entry name" value="MMR_HSR1"/>
    <property type="match status" value="1"/>
</dbReference>
<dbReference type="GO" id="GO:0005737">
    <property type="term" value="C:cytoplasm"/>
    <property type="evidence" value="ECO:0007669"/>
    <property type="project" value="TreeGrafter"/>
</dbReference>
<organism evidence="6 7">
    <name type="scientific">Sporanaerobacter acetigenes DSM 13106</name>
    <dbReference type="NCBI Taxonomy" id="1123281"/>
    <lineage>
        <taxon>Bacteria</taxon>
        <taxon>Bacillati</taxon>
        <taxon>Bacillota</taxon>
        <taxon>Tissierellia</taxon>
        <taxon>Tissierellales</taxon>
        <taxon>Sporanaerobacteraceae</taxon>
        <taxon>Sporanaerobacter</taxon>
    </lineage>
</organism>
<evidence type="ECO:0000313" key="6">
    <source>
        <dbReference type="EMBL" id="SHI16904.1"/>
    </source>
</evidence>
<sequence length="397" mass="44354">MSIYNTPNSNRTTISIYGKRNAGKSSILNAIVGQEVSIVSPFKGTTTDPVKKAMELNPVGPVLFIDTAGIDDEGELGHLRAQKSLDTARRTNIALHVMDGENIDEESFLDMELMFKKYNIPYILVINKIDLLSKEQIDDISKKFPEAVLISTVSNESIEKLKTVIIEKIQDTEEDFPIVGDLIPYGGKVVLVIPIDKEAPKGRLILPQVQILRDCLDNGIKSYVVRDIELKSALEDLNDINLVITDSQIFKKVDKIVPKNIPLTSFSILFAKHKGDLKDFVHGTNAIKSLKDGANILIAENCTHNTSHEDIGRVKIPTLLQKKTGKNFNFDFKTGYNFNEDLSKYSLVIHCGGCMVNRKEIESRIKICKENNVPMTNYGILLAYLNGILDRCIEIFA</sequence>
<dbReference type="InterPro" id="IPR005225">
    <property type="entry name" value="Small_GTP-bd"/>
</dbReference>
<accession>A0A1M5YYF7</accession>
<dbReference type="EMBL" id="FQXR01000017">
    <property type="protein sequence ID" value="SHI16904.1"/>
    <property type="molecule type" value="Genomic_DNA"/>
</dbReference>
<dbReference type="SUPFAM" id="SSF52540">
    <property type="entry name" value="P-loop containing nucleoside triphosphate hydrolases"/>
    <property type="match status" value="1"/>
</dbReference>
<feature type="domain" description="Hydrogen maturase F tetramerization" evidence="5">
    <location>
        <begin position="279"/>
        <end position="395"/>
    </location>
</feature>
<dbReference type="Gene3D" id="3.40.50.11420">
    <property type="match status" value="1"/>
</dbReference>
<dbReference type="NCBIfam" id="TIGR03918">
    <property type="entry name" value="GTP_HydF"/>
    <property type="match status" value="1"/>
</dbReference>
<keyword evidence="7" id="KW-1185">Reference proteome</keyword>